<dbReference type="STRING" id="318479.A0A0N4U946"/>
<reference evidence="14 16" key="2">
    <citation type="submission" date="2018-11" db="EMBL/GenBank/DDBJ databases">
        <authorList>
            <consortium name="Pathogen Informatics"/>
        </authorList>
    </citation>
    <scope>NUCLEOTIDE SEQUENCE [LARGE SCALE GENOMIC DNA]</scope>
</reference>
<dbReference type="InterPro" id="IPR050274">
    <property type="entry name" value="Nuclear_hormone_rcpt_NR2"/>
</dbReference>
<dbReference type="Pfam" id="PF00105">
    <property type="entry name" value="zf-C4"/>
    <property type="match status" value="1"/>
</dbReference>
<dbReference type="InterPro" id="IPR001723">
    <property type="entry name" value="Nuclear_hrmn_rcpt"/>
</dbReference>
<evidence type="ECO:0000313" key="14">
    <source>
        <dbReference type="EMBL" id="VDN57622.1"/>
    </source>
</evidence>
<evidence type="ECO:0000256" key="6">
    <source>
        <dbReference type="ARBA" id="ARBA00023015"/>
    </source>
</evidence>
<dbReference type="InterPro" id="IPR013088">
    <property type="entry name" value="Znf_NHR/GATA"/>
</dbReference>
<dbReference type="OrthoDB" id="5771769at2759"/>
<dbReference type="PRINTS" id="PR00398">
    <property type="entry name" value="STRDHORMONER"/>
</dbReference>
<dbReference type="GO" id="GO:0008270">
    <property type="term" value="F:zinc ion binding"/>
    <property type="evidence" value="ECO:0007669"/>
    <property type="project" value="UniProtKB-KW"/>
</dbReference>
<dbReference type="GO" id="GO:0006357">
    <property type="term" value="P:regulation of transcription by RNA polymerase II"/>
    <property type="evidence" value="ECO:0007669"/>
    <property type="project" value="UniProtKB-ARBA"/>
</dbReference>
<keyword evidence="3" id="KW-0479">Metal-binding</keyword>
<dbReference type="PANTHER" id="PTHR24083">
    <property type="entry name" value="NUCLEAR HORMONE RECEPTOR"/>
    <property type="match status" value="1"/>
</dbReference>
<protein>
    <submittedName>
        <fullName evidence="17">Nuclear receptor domain-containing protein</fullName>
    </submittedName>
</protein>
<evidence type="ECO:0000259" key="13">
    <source>
        <dbReference type="PROSITE" id="PS51843"/>
    </source>
</evidence>
<comment type="similarity">
    <text evidence="2">Belongs to the nuclear hormone receptor family.</text>
</comment>
<sequence length="288" mass="31825">MDRIQESASSPSGASSSDSGGINGTQKNESSETDKLLVGTECVVCGDKSSGKHYGQFSCEGCKSFFKRSIRRSLNYTCRGTKNCPVDVNHRNQCQYCRLKKCEKMGMRKEAVQRGRLPPNTSQSPYPSTLIYGDNLLTVNQITSVHYSSIIAHLVRAEPYAPIICSTSAISIDTVYEFGAKFLFHAIEWAKNVSFFNELCEKDQLTLFRASWAELFVINAAQFGMPAHVAPLLAASGIHSASPLPPDHLIVFMDRIRVFQGQVERLKILHMDPAEFSSLKAIILFSAG</sequence>
<dbReference type="GO" id="GO:0043565">
    <property type="term" value="F:sequence-specific DNA binding"/>
    <property type="evidence" value="ECO:0007669"/>
    <property type="project" value="InterPro"/>
</dbReference>
<evidence type="ECO:0000256" key="4">
    <source>
        <dbReference type="ARBA" id="ARBA00022771"/>
    </source>
</evidence>
<comment type="subcellular location">
    <subcellularLocation>
        <location evidence="1">Nucleus</location>
    </subcellularLocation>
</comment>
<feature type="domain" description="NR LBD" evidence="13">
    <location>
        <begin position="146"/>
        <end position="288"/>
    </location>
</feature>
<dbReference type="SMART" id="SM00399">
    <property type="entry name" value="ZnF_C4"/>
    <property type="match status" value="1"/>
</dbReference>
<feature type="domain" description="Nuclear receptor" evidence="12">
    <location>
        <begin position="39"/>
        <end position="114"/>
    </location>
</feature>
<keyword evidence="7" id="KW-0238">DNA-binding</keyword>
<dbReference type="PRINTS" id="PR00047">
    <property type="entry name" value="STROIDFINGER"/>
</dbReference>
<organism evidence="15 17">
    <name type="scientific">Dracunculus medinensis</name>
    <name type="common">Guinea worm</name>
    <dbReference type="NCBI Taxonomy" id="318479"/>
    <lineage>
        <taxon>Eukaryota</taxon>
        <taxon>Metazoa</taxon>
        <taxon>Ecdysozoa</taxon>
        <taxon>Nematoda</taxon>
        <taxon>Chromadorea</taxon>
        <taxon>Rhabditida</taxon>
        <taxon>Spirurina</taxon>
        <taxon>Dracunculoidea</taxon>
        <taxon>Dracunculidae</taxon>
        <taxon>Dracunculus</taxon>
    </lineage>
</organism>
<feature type="region of interest" description="Disordered" evidence="11">
    <location>
        <begin position="1"/>
        <end position="32"/>
    </location>
</feature>
<evidence type="ECO:0000256" key="11">
    <source>
        <dbReference type="SAM" id="MobiDB-lite"/>
    </source>
</evidence>
<name>A0A0N4U946_DRAME</name>
<dbReference type="EMBL" id="UYYG01001161">
    <property type="protein sequence ID" value="VDN57622.1"/>
    <property type="molecule type" value="Genomic_DNA"/>
</dbReference>
<dbReference type="Proteomes" id="UP000274756">
    <property type="component" value="Unassembled WGS sequence"/>
</dbReference>
<dbReference type="SUPFAM" id="SSF48508">
    <property type="entry name" value="Nuclear receptor ligand-binding domain"/>
    <property type="match status" value="1"/>
</dbReference>
<evidence type="ECO:0000256" key="2">
    <source>
        <dbReference type="ARBA" id="ARBA00005993"/>
    </source>
</evidence>
<dbReference type="InterPro" id="IPR035500">
    <property type="entry name" value="NHR-like_dom_sf"/>
</dbReference>
<dbReference type="Gene3D" id="1.10.565.10">
    <property type="entry name" value="Retinoid X Receptor"/>
    <property type="match status" value="1"/>
</dbReference>
<evidence type="ECO:0000256" key="5">
    <source>
        <dbReference type="ARBA" id="ARBA00022833"/>
    </source>
</evidence>
<accession>A0A0N4U946</accession>
<dbReference type="SUPFAM" id="SSF57716">
    <property type="entry name" value="Glucocorticoid receptor-like (DNA-binding domain)"/>
    <property type="match status" value="1"/>
</dbReference>
<evidence type="ECO:0000313" key="15">
    <source>
        <dbReference type="Proteomes" id="UP000038040"/>
    </source>
</evidence>
<dbReference type="Gene3D" id="3.30.50.10">
    <property type="entry name" value="Erythroid Transcription Factor GATA-1, subunit A"/>
    <property type="match status" value="1"/>
</dbReference>
<dbReference type="InterPro" id="IPR000536">
    <property type="entry name" value="Nucl_hrmn_rcpt_lig-bd"/>
</dbReference>
<dbReference type="Pfam" id="PF00104">
    <property type="entry name" value="Hormone_recep"/>
    <property type="match status" value="1"/>
</dbReference>
<reference evidence="17" key="1">
    <citation type="submission" date="2017-02" db="UniProtKB">
        <authorList>
            <consortium name="WormBaseParasite"/>
        </authorList>
    </citation>
    <scope>IDENTIFICATION</scope>
</reference>
<gene>
    <name evidence="14" type="ORF">DME_LOCUS7595</name>
</gene>
<evidence type="ECO:0000256" key="7">
    <source>
        <dbReference type="ARBA" id="ARBA00023125"/>
    </source>
</evidence>
<evidence type="ECO:0000256" key="8">
    <source>
        <dbReference type="ARBA" id="ARBA00023163"/>
    </source>
</evidence>
<evidence type="ECO:0000256" key="9">
    <source>
        <dbReference type="ARBA" id="ARBA00023170"/>
    </source>
</evidence>
<keyword evidence="4" id="KW-0863">Zinc-finger</keyword>
<dbReference type="PROSITE" id="PS51843">
    <property type="entry name" value="NR_LBD"/>
    <property type="match status" value="1"/>
</dbReference>
<keyword evidence="9" id="KW-0675">Receptor</keyword>
<keyword evidence="10" id="KW-0539">Nucleus</keyword>
<dbReference type="PRINTS" id="PR01282">
    <property type="entry name" value="COUPTNFACTOR"/>
</dbReference>
<dbReference type="FunFam" id="3.30.50.10:FF:000006">
    <property type="entry name" value="Nuclear receptor subfamily 5 group A member"/>
    <property type="match status" value="1"/>
</dbReference>
<keyword evidence="8" id="KW-0804">Transcription</keyword>
<dbReference type="WBParaSite" id="DME_0000359001-mRNA-1">
    <property type="protein sequence ID" value="DME_0000359001-mRNA-1"/>
    <property type="gene ID" value="DME_0000359001"/>
</dbReference>
<keyword evidence="6" id="KW-0805">Transcription regulation</keyword>
<evidence type="ECO:0000259" key="12">
    <source>
        <dbReference type="PROSITE" id="PS51030"/>
    </source>
</evidence>
<dbReference type="GO" id="GO:0005634">
    <property type="term" value="C:nucleus"/>
    <property type="evidence" value="ECO:0007669"/>
    <property type="project" value="UniProtKB-SubCell"/>
</dbReference>
<evidence type="ECO:0000256" key="10">
    <source>
        <dbReference type="ARBA" id="ARBA00023242"/>
    </source>
</evidence>
<keyword evidence="16" id="KW-1185">Reference proteome</keyword>
<keyword evidence="5" id="KW-0862">Zinc</keyword>
<evidence type="ECO:0000256" key="3">
    <source>
        <dbReference type="ARBA" id="ARBA00022723"/>
    </source>
</evidence>
<dbReference type="InterPro" id="IPR001628">
    <property type="entry name" value="Znf_hrmn_rcpt"/>
</dbReference>
<evidence type="ECO:0000256" key="1">
    <source>
        <dbReference type="ARBA" id="ARBA00004123"/>
    </source>
</evidence>
<proteinExistence type="inferred from homology"/>
<evidence type="ECO:0000313" key="17">
    <source>
        <dbReference type="WBParaSite" id="DME_0000359001-mRNA-1"/>
    </source>
</evidence>
<evidence type="ECO:0000313" key="16">
    <source>
        <dbReference type="Proteomes" id="UP000274756"/>
    </source>
</evidence>
<feature type="compositionally biased region" description="Low complexity" evidence="11">
    <location>
        <begin position="7"/>
        <end position="20"/>
    </location>
</feature>
<dbReference type="CDD" id="cd06958">
    <property type="entry name" value="NR_DBD_COUP_TF"/>
    <property type="match status" value="1"/>
</dbReference>
<dbReference type="PROSITE" id="PS00031">
    <property type="entry name" value="NUCLEAR_REC_DBD_1"/>
    <property type="match status" value="1"/>
</dbReference>
<dbReference type="Proteomes" id="UP000038040">
    <property type="component" value="Unplaced"/>
</dbReference>
<dbReference type="PROSITE" id="PS51030">
    <property type="entry name" value="NUCLEAR_REC_DBD_2"/>
    <property type="match status" value="1"/>
</dbReference>
<dbReference type="GO" id="GO:0003700">
    <property type="term" value="F:DNA-binding transcription factor activity"/>
    <property type="evidence" value="ECO:0007669"/>
    <property type="project" value="InterPro"/>
</dbReference>
<dbReference type="AlphaFoldDB" id="A0A0N4U946"/>